<feature type="domain" description="Tn3 transposase DDE" evidence="2">
    <location>
        <begin position="7"/>
        <end position="210"/>
    </location>
</feature>
<dbReference type="GO" id="GO:0004803">
    <property type="term" value="F:transposase activity"/>
    <property type="evidence" value="ECO:0007669"/>
    <property type="project" value="InterPro"/>
</dbReference>
<feature type="region of interest" description="Disordered" evidence="1">
    <location>
        <begin position="214"/>
        <end position="252"/>
    </location>
</feature>
<accession>A0A7W9GEB5</accession>
<comment type="caution">
    <text evidence="3">The sequence shown here is derived from an EMBL/GenBank/DDBJ whole genome shotgun (WGS) entry which is preliminary data.</text>
</comment>
<evidence type="ECO:0000313" key="4">
    <source>
        <dbReference type="Proteomes" id="UP000579153"/>
    </source>
</evidence>
<keyword evidence="4" id="KW-1185">Reference proteome</keyword>
<dbReference type="EMBL" id="JACHMB010000001">
    <property type="protein sequence ID" value="MBB5782146.1"/>
    <property type="molecule type" value="Genomic_DNA"/>
</dbReference>
<proteinExistence type="predicted"/>
<reference evidence="3 4" key="1">
    <citation type="submission" date="2020-08" db="EMBL/GenBank/DDBJ databases">
        <title>Sequencing the genomes of 1000 actinobacteria strains.</title>
        <authorList>
            <person name="Klenk H.-P."/>
        </authorList>
    </citation>
    <scope>NUCLEOTIDE SEQUENCE [LARGE SCALE GENOMIC DNA]</scope>
    <source>
        <strain evidence="3 4">DSM 45507</strain>
    </source>
</reference>
<evidence type="ECO:0000313" key="3">
    <source>
        <dbReference type="EMBL" id="MBB5782146.1"/>
    </source>
</evidence>
<name>A0A7W9GEB5_9ACTN</name>
<organism evidence="3 4">
    <name type="scientific">Nonomuraea jabiensis</name>
    <dbReference type="NCBI Taxonomy" id="882448"/>
    <lineage>
        <taxon>Bacteria</taxon>
        <taxon>Bacillati</taxon>
        <taxon>Actinomycetota</taxon>
        <taxon>Actinomycetes</taxon>
        <taxon>Streptosporangiales</taxon>
        <taxon>Streptosporangiaceae</taxon>
        <taxon>Nonomuraea</taxon>
    </lineage>
</organism>
<evidence type="ECO:0000256" key="1">
    <source>
        <dbReference type="SAM" id="MobiDB-lite"/>
    </source>
</evidence>
<evidence type="ECO:0000259" key="2">
    <source>
        <dbReference type="Pfam" id="PF01526"/>
    </source>
</evidence>
<dbReference type="Pfam" id="PF01526">
    <property type="entry name" value="DDE_Tnp_Tn3"/>
    <property type="match status" value="1"/>
</dbReference>
<protein>
    <submittedName>
        <fullName evidence="3">TnpA family transposase</fullName>
    </submittedName>
</protein>
<dbReference type="GO" id="GO:0006313">
    <property type="term" value="P:DNA transposition"/>
    <property type="evidence" value="ECO:0007669"/>
    <property type="project" value="InterPro"/>
</dbReference>
<sequence length="286" mass="31925">MTDAKVLRRRLLLCTFGLGTNMGTKRVADGTAAIEGMEADTEAALRRTRRLFVNRDNLHAAIPTVVNKTLEVRHVSLWGPGTACASDSRKFGSWSANFMTEWHQRYGGAGIMVYWHVERKNVCIYSQVRSTTDSEVASMIEGLLRHLTSAEIDRQYTDTHGASIVGFAFSHLLDFKLLPRLKNIGSARLYRPGLAEGEAWPQLEGVLSGKTHRLGIDRQPVRPDDQVRDGATAGHRRGPSDAAPLHPRRPQTPHRAIEELGRVIRTVFISVLVPSEPVRQVRARHE</sequence>
<gene>
    <name evidence="3" type="ORF">HD596_008902</name>
</gene>
<dbReference type="InterPro" id="IPR002513">
    <property type="entry name" value="Tn3_Tnp_DDE_dom"/>
</dbReference>
<dbReference type="AlphaFoldDB" id="A0A7W9GEB5"/>
<feature type="compositionally biased region" description="Basic and acidic residues" evidence="1">
    <location>
        <begin position="214"/>
        <end position="228"/>
    </location>
</feature>
<dbReference type="Proteomes" id="UP000579153">
    <property type="component" value="Unassembled WGS sequence"/>
</dbReference>